<dbReference type="SUPFAM" id="SSF101386">
    <property type="entry name" value="all-alpha NTP pyrophosphatases"/>
    <property type="match status" value="2"/>
</dbReference>
<dbReference type="EMBL" id="FOUO01000003">
    <property type="protein sequence ID" value="SFM33251.1"/>
    <property type="molecule type" value="Genomic_DNA"/>
</dbReference>
<reference evidence="6 7" key="1">
    <citation type="submission" date="2016-10" db="EMBL/GenBank/DDBJ databases">
        <authorList>
            <person name="de Groot N.N."/>
        </authorList>
    </citation>
    <scope>NUCLEOTIDE SEQUENCE [LARGE SCALE GENOMIC DNA]</scope>
    <source>
        <strain evidence="6 7">DSM 4180</strain>
    </source>
</reference>
<evidence type="ECO:0000313" key="7">
    <source>
        <dbReference type="Proteomes" id="UP000199556"/>
    </source>
</evidence>
<dbReference type="GO" id="GO:0046047">
    <property type="term" value="P:TTP catabolic process"/>
    <property type="evidence" value="ECO:0007669"/>
    <property type="project" value="TreeGrafter"/>
</dbReference>
<dbReference type="GO" id="GO:0046081">
    <property type="term" value="P:dUTP catabolic process"/>
    <property type="evidence" value="ECO:0007669"/>
    <property type="project" value="TreeGrafter"/>
</dbReference>
<dbReference type="Proteomes" id="UP000199556">
    <property type="component" value="Unassembled WGS sequence"/>
</dbReference>
<dbReference type="InterPro" id="IPR011551">
    <property type="entry name" value="NTP_PyrPHydrolase_MazG"/>
</dbReference>
<dbReference type="PANTHER" id="PTHR30522:SF0">
    <property type="entry name" value="NUCLEOSIDE TRIPHOSPHATE PYROPHOSPHOHYDROLASE"/>
    <property type="match status" value="1"/>
</dbReference>
<dbReference type="FunFam" id="1.10.287.1080:FF:000003">
    <property type="entry name" value="Nucleoside triphosphate pyrophosphohydrolase"/>
    <property type="match status" value="1"/>
</dbReference>
<proteinExistence type="inferred from homology"/>
<accession>A0A1I4PZK8</accession>
<comment type="catalytic activity">
    <reaction evidence="1">
        <text>ATP + H2O = AMP + diphosphate + H(+)</text>
        <dbReference type="Rhea" id="RHEA:14245"/>
        <dbReference type="ChEBI" id="CHEBI:15377"/>
        <dbReference type="ChEBI" id="CHEBI:15378"/>
        <dbReference type="ChEBI" id="CHEBI:30616"/>
        <dbReference type="ChEBI" id="CHEBI:33019"/>
        <dbReference type="ChEBI" id="CHEBI:456215"/>
        <dbReference type="EC" id="3.6.1.8"/>
    </reaction>
</comment>
<dbReference type="NCBIfam" id="TIGR00444">
    <property type="entry name" value="mazG"/>
    <property type="match status" value="1"/>
</dbReference>
<dbReference type="PANTHER" id="PTHR30522">
    <property type="entry name" value="NUCLEOSIDE TRIPHOSPHATE PYROPHOSPHOHYDROLASE"/>
    <property type="match status" value="1"/>
</dbReference>
<evidence type="ECO:0000313" key="6">
    <source>
        <dbReference type="EMBL" id="SFM33251.1"/>
    </source>
</evidence>
<dbReference type="GO" id="GO:0046076">
    <property type="term" value="P:dTTP catabolic process"/>
    <property type="evidence" value="ECO:0007669"/>
    <property type="project" value="TreeGrafter"/>
</dbReference>
<dbReference type="InterPro" id="IPR048015">
    <property type="entry name" value="NTP-PPase_MazG-like_N"/>
</dbReference>
<keyword evidence="7" id="KW-1185">Reference proteome</keyword>
<dbReference type="InterPro" id="IPR004518">
    <property type="entry name" value="MazG-like_dom"/>
</dbReference>
<organism evidence="6 7">
    <name type="scientific">Ectothiorhodospira mobilis</name>
    <dbReference type="NCBI Taxonomy" id="195064"/>
    <lineage>
        <taxon>Bacteria</taxon>
        <taxon>Pseudomonadati</taxon>
        <taxon>Pseudomonadota</taxon>
        <taxon>Gammaproteobacteria</taxon>
        <taxon>Chromatiales</taxon>
        <taxon>Ectothiorhodospiraceae</taxon>
        <taxon>Ectothiorhodospira</taxon>
    </lineage>
</organism>
<name>A0A1I4PZK8_ECTMO</name>
<dbReference type="OrthoDB" id="9808939at2"/>
<dbReference type="Gene3D" id="1.10.287.1080">
    <property type="entry name" value="MazG-like"/>
    <property type="match status" value="2"/>
</dbReference>
<dbReference type="CDD" id="cd11528">
    <property type="entry name" value="NTP-PPase_MazG_Nterm"/>
    <property type="match status" value="1"/>
</dbReference>
<dbReference type="InterPro" id="IPR048011">
    <property type="entry name" value="NTP-PPase_MazG-like_C"/>
</dbReference>
<dbReference type="NCBIfam" id="NF007113">
    <property type="entry name" value="PRK09562.1"/>
    <property type="match status" value="1"/>
</dbReference>
<gene>
    <name evidence="6" type="ORF">SAMN05421721_10320</name>
</gene>
<sequence>MARVLEIMARLRDPEHGCPWDLKQRMDTLVPHTLEEAYEVADAVQRGDMEDLRAELGDLLLQVVFYARLAQEQEAFDFADVAATLAEKLVRRHPHIFAGERFDSEAEQHAAWEAEKARERAARRGQAQDPPGLLDGVAHALPALTRAAKLQKRAARAGFDWDAPGPVLDKIREELDEVGTEMAAGAAHDRLEEEVGDLLFAVANLARHLAVDPEAALRRGNAKFERRFRYMEAALARAGQRPEDQSLEALEGLWQEAKRAGA</sequence>
<dbReference type="GO" id="GO:0046052">
    <property type="term" value="P:UTP catabolic process"/>
    <property type="evidence" value="ECO:0007669"/>
    <property type="project" value="TreeGrafter"/>
</dbReference>
<dbReference type="Pfam" id="PF03819">
    <property type="entry name" value="MazG"/>
    <property type="match status" value="2"/>
</dbReference>
<evidence type="ECO:0000256" key="4">
    <source>
        <dbReference type="ARBA" id="ARBA00074799"/>
    </source>
</evidence>
<dbReference type="GO" id="GO:0006203">
    <property type="term" value="P:dGTP catabolic process"/>
    <property type="evidence" value="ECO:0007669"/>
    <property type="project" value="TreeGrafter"/>
</dbReference>
<evidence type="ECO:0000256" key="2">
    <source>
        <dbReference type="ARBA" id="ARBA00061115"/>
    </source>
</evidence>
<dbReference type="EC" id="3.6.1.8" evidence="3"/>
<evidence type="ECO:0000259" key="5">
    <source>
        <dbReference type="Pfam" id="PF03819"/>
    </source>
</evidence>
<feature type="domain" description="NTP pyrophosphohydrolase MazG-like" evidence="5">
    <location>
        <begin position="169"/>
        <end position="227"/>
    </location>
</feature>
<dbReference type="GO" id="GO:0047693">
    <property type="term" value="F:ATP diphosphatase activity"/>
    <property type="evidence" value="ECO:0007669"/>
    <property type="project" value="UniProtKB-EC"/>
</dbReference>
<feature type="domain" description="NTP pyrophosphohydrolase MazG-like" evidence="5">
    <location>
        <begin position="24"/>
        <end position="97"/>
    </location>
</feature>
<dbReference type="CDD" id="cd11529">
    <property type="entry name" value="NTP-PPase_MazG_Cterm"/>
    <property type="match status" value="1"/>
</dbReference>
<evidence type="ECO:0000256" key="1">
    <source>
        <dbReference type="ARBA" id="ARBA00052141"/>
    </source>
</evidence>
<protein>
    <recommendedName>
        <fullName evidence="4">Nucleoside triphosphate pyrophosphohydrolase</fullName>
        <ecNumber evidence="3">3.6.1.8</ecNumber>
    </recommendedName>
</protein>
<dbReference type="FunFam" id="1.10.287.1080:FF:000001">
    <property type="entry name" value="Nucleoside triphosphate pyrophosphohydrolase"/>
    <property type="match status" value="1"/>
</dbReference>
<dbReference type="GO" id="GO:0006950">
    <property type="term" value="P:response to stress"/>
    <property type="evidence" value="ECO:0007669"/>
    <property type="project" value="UniProtKB-ARBA"/>
</dbReference>
<dbReference type="AlphaFoldDB" id="A0A1I4PZK8"/>
<dbReference type="STRING" id="195064.SAMN05421721_10320"/>
<dbReference type="GO" id="GO:0046061">
    <property type="term" value="P:dATP catabolic process"/>
    <property type="evidence" value="ECO:0007669"/>
    <property type="project" value="TreeGrafter"/>
</dbReference>
<evidence type="ECO:0000256" key="3">
    <source>
        <dbReference type="ARBA" id="ARBA00066372"/>
    </source>
</evidence>
<comment type="similarity">
    <text evidence="2">Belongs to the nucleoside triphosphate pyrophosphohydrolase family.</text>
</comment>